<reference evidence="1 2" key="1">
    <citation type="submission" date="2019-06" db="EMBL/GenBank/DDBJ databases">
        <title>Saccharibacillus brassicae sp. nov., an endophytic bacterium isolated from Chinese cabbage seeds (Brassica pekinensis).</title>
        <authorList>
            <person name="Jiang L."/>
            <person name="Lee J."/>
            <person name="Kim S.W."/>
        </authorList>
    </citation>
    <scope>NUCLEOTIDE SEQUENCE [LARGE SCALE GENOMIC DNA]</scope>
    <source>
        <strain evidence="2">KCTC 43072 / ATSA2</strain>
    </source>
</reference>
<evidence type="ECO:0000313" key="2">
    <source>
        <dbReference type="Proteomes" id="UP000316968"/>
    </source>
</evidence>
<sequence length="310" mass="34546">MRLSAEMKSEMRRAFERGRDTVGRFPAPYVEAGIRYLDRFDPERGGGATNYICCLLPFWLRQASGASLGTCRSVAEANVFGMLHFHLQDERIDRAAGTDRLHVALSQLFNAEMNARYAGLFPSPADFGHALRLCTAEWAAGLNAERSSDPFFERTEEIAARAAPLLLGPHALFGGDERMRERALYAVRQSLVTLQMADDWADYAEDLRENAYNCLVSLYRREQRLGPEDPVAASDIADAVYARGLLGTYARLAAERQLGLEIYAEDFPGLIGFHAALAGDLEQIAARIEAEKRHLELGGLNYWLLGQKNL</sequence>
<dbReference type="OrthoDB" id="2645648at2"/>
<dbReference type="AlphaFoldDB" id="A0A4Y6V0Y2"/>
<organism evidence="1 2">
    <name type="scientific">Saccharibacillus brassicae</name>
    <dbReference type="NCBI Taxonomy" id="2583377"/>
    <lineage>
        <taxon>Bacteria</taxon>
        <taxon>Bacillati</taxon>
        <taxon>Bacillota</taxon>
        <taxon>Bacilli</taxon>
        <taxon>Bacillales</taxon>
        <taxon>Paenibacillaceae</taxon>
        <taxon>Saccharibacillus</taxon>
    </lineage>
</organism>
<gene>
    <name evidence="1" type="ORF">FFV09_16205</name>
</gene>
<protein>
    <submittedName>
        <fullName evidence="1">Uncharacterized protein</fullName>
    </submittedName>
</protein>
<evidence type="ECO:0000313" key="1">
    <source>
        <dbReference type="EMBL" id="QDH22251.1"/>
    </source>
</evidence>
<accession>A0A4Y6V0Y2</accession>
<dbReference type="Proteomes" id="UP000316968">
    <property type="component" value="Chromosome"/>
</dbReference>
<keyword evidence="2" id="KW-1185">Reference proteome</keyword>
<dbReference type="KEGG" id="saca:FFV09_16205"/>
<dbReference type="EMBL" id="CP041217">
    <property type="protein sequence ID" value="QDH22251.1"/>
    <property type="molecule type" value="Genomic_DNA"/>
</dbReference>
<proteinExistence type="predicted"/>
<dbReference type="RefSeq" id="WP_141448795.1">
    <property type="nucleotide sequence ID" value="NZ_CP041217.1"/>
</dbReference>
<name>A0A4Y6V0Y2_SACBS</name>